<dbReference type="SUPFAM" id="SSF46894">
    <property type="entry name" value="C-terminal effector domain of the bipartite response regulators"/>
    <property type="match status" value="1"/>
</dbReference>
<evidence type="ECO:0000256" key="6">
    <source>
        <dbReference type="ARBA" id="ARBA00024867"/>
    </source>
</evidence>
<dbReference type="SMART" id="SM00448">
    <property type="entry name" value="REC"/>
    <property type="match status" value="1"/>
</dbReference>
<organism evidence="9">
    <name type="scientific">Ammonifex degensii</name>
    <dbReference type="NCBI Taxonomy" id="42838"/>
    <lineage>
        <taxon>Bacteria</taxon>
        <taxon>Bacillati</taxon>
        <taxon>Bacillota</taxon>
        <taxon>Clostridia</taxon>
        <taxon>Thermoanaerobacterales</taxon>
        <taxon>Thermoanaerobacteraceae</taxon>
        <taxon>Ammonifex</taxon>
    </lineage>
</organism>
<keyword evidence="2 7" id="KW-0597">Phosphoprotein</keyword>
<comment type="caution">
    <text evidence="9">The sequence shown here is derived from an EMBL/GenBank/DDBJ whole genome shotgun (WGS) entry which is preliminary data.</text>
</comment>
<dbReference type="AlphaFoldDB" id="A0A7C2I1G6"/>
<evidence type="ECO:0000256" key="3">
    <source>
        <dbReference type="ARBA" id="ARBA00023015"/>
    </source>
</evidence>
<dbReference type="Pfam" id="PF00196">
    <property type="entry name" value="GerE"/>
    <property type="match status" value="1"/>
</dbReference>
<dbReference type="InterPro" id="IPR058245">
    <property type="entry name" value="NreC/VraR/RcsB-like_REC"/>
</dbReference>
<protein>
    <recommendedName>
        <fullName evidence="1">Stage 0 sporulation protein A homolog</fullName>
    </recommendedName>
</protein>
<comment type="function">
    <text evidence="6">May play the central regulatory role in sporulation. It may be an element of the effector pathway responsible for the activation of sporulation genes in response to nutritional stress. Spo0A may act in concert with spo0H (a sigma factor) to control the expression of some genes that are critical to the sporulation process.</text>
</comment>
<sequence>MSQIKIMLVEDHQVVREGLKRLIELEEKMAVVAEAGTFQEALANFREDINLVLLDIALPDGDGLELPGKIRARVPGVKYLALTTYDDPVFVRKAMEYGINGFIPKYASFDEIKSAINIVMKTGSYLYPGLGSELFGCRESGLAQEELSILQLLATGENQKFIANQLFISLSTLRRRIQGICTKLGVKTIEEALASAAKKGLIK</sequence>
<keyword evidence="4" id="KW-0238">DNA-binding</keyword>
<dbReference type="Gene3D" id="3.40.50.2300">
    <property type="match status" value="1"/>
</dbReference>
<dbReference type="SMART" id="SM00421">
    <property type="entry name" value="HTH_LUXR"/>
    <property type="match status" value="1"/>
</dbReference>
<dbReference type="InterPro" id="IPR039420">
    <property type="entry name" value="WalR-like"/>
</dbReference>
<dbReference type="InterPro" id="IPR016032">
    <property type="entry name" value="Sig_transdc_resp-reg_C-effctor"/>
</dbReference>
<dbReference type="SUPFAM" id="SSF52172">
    <property type="entry name" value="CheY-like"/>
    <property type="match status" value="1"/>
</dbReference>
<dbReference type="CDD" id="cd17535">
    <property type="entry name" value="REC_NarL-like"/>
    <property type="match status" value="1"/>
</dbReference>
<dbReference type="EMBL" id="DSMU01000209">
    <property type="protein sequence ID" value="HEL65694.1"/>
    <property type="molecule type" value="Genomic_DNA"/>
</dbReference>
<proteinExistence type="predicted"/>
<dbReference type="PANTHER" id="PTHR43214">
    <property type="entry name" value="TWO-COMPONENT RESPONSE REGULATOR"/>
    <property type="match status" value="1"/>
</dbReference>
<dbReference type="InterPro" id="IPR011006">
    <property type="entry name" value="CheY-like_superfamily"/>
</dbReference>
<keyword evidence="3" id="KW-0805">Transcription regulation</keyword>
<feature type="domain" description="Response regulatory" evidence="8">
    <location>
        <begin position="5"/>
        <end position="120"/>
    </location>
</feature>
<dbReference type="GO" id="GO:0000160">
    <property type="term" value="P:phosphorelay signal transduction system"/>
    <property type="evidence" value="ECO:0007669"/>
    <property type="project" value="InterPro"/>
</dbReference>
<dbReference type="GO" id="GO:0003677">
    <property type="term" value="F:DNA binding"/>
    <property type="evidence" value="ECO:0007669"/>
    <property type="project" value="UniProtKB-KW"/>
</dbReference>
<name>A0A7C2I1G6_9THEO</name>
<dbReference type="GO" id="GO:0006355">
    <property type="term" value="P:regulation of DNA-templated transcription"/>
    <property type="evidence" value="ECO:0007669"/>
    <property type="project" value="InterPro"/>
</dbReference>
<evidence type="ECO:0000256" key="5">
    <source>
        <dbReference type="ARBA" id="ARBA00023163"/>
    </source>
</evidence>
<evidence type="ECO:0000259" key="8">
    <source>
        <dbReference type="PROSITE" id="PS50110"/>
    </source>
</evidence>
<dbReference type="PROSITE" id="PS50110">
    <property type="entry name" value="RESPONSE_REGULATORY"/>
    <property type="match status" value="1"/>
</dbReference>
<dbReference type="Pfam" id="PF00072">
    <property type="entry name" value="Response_reg"/>
    <property type="match status" value="1"/>
</dbReference>
<reference evidence="9" key="1">
    <citation type="journal article" date="2020" name="mSystems">
        <title>Genome- and Community-Level Interaction Insights into Carbon Utilization and Element Cycling Functions of Hydrothermarchaeota in Hydrothermal Sediment.</title>
        <authorList>
            <person name="Zhou Z."/>
            <person name="Liu Y."/>
            <person name="Xu W."/>
            <person name="Pan J."/>
            <person name="Luo Z.H."/>
            <person name="Li M."/>
        </authorList>
    </citation>
    <scope>NUCLEOTIDE SEQUENCE [LARGE SCALE GENOMIC DNA]</scope>
    <source>
        <strain evidence="9">SpSt-300</strain>
    </source>
</reference>
<accession>A0A7C2I1G6</accession>
<evidence type="ECO:0000313" key="9">
    <source>
        <dbReference type="EMBL" id="HEL65694.1"/>
    </source>
</evidence>
<dbReference type="InterPro" id="IPR001789">
    <property type="entry name" value="Sig_transdc_resp-reg_receiver"/>
</dbReference>
<evidence type="ECO:0000256" key="7">
    <source>
        <dbReference type="PROSITE-ProRule" id="PRU00169"/>
    </source>
</evidence>
<feature type="modified residue" description="4-aspartylphosphate" evidence="7">
    <location>
        <position position="55"/>
    </location>
</feature>
<evidence type="ECO:0000256" key="4">
    <source>
        <dbReference type="ARBA" id="ARBA00023125"/>
    </source>
</evidence>
<dbReference type="PRINTS" id="PR00038">
    <property type="entry name" value="HTHLUXR"/>
</dbReference>
<evidence type="ECO:0000256" key="2">
    <source>
        <dbReference type="ARBA" id="ARBA00022553"/>
    </source>
</evidence>
<keyword evidence="5" id="KW-0804">Transcription</keyword>
<dbReference type="InterPro" id="IPR000792">
    <property type="entry name" value="Tscrpt_reg_LuxR_C"/>
</dbReference>
<gene>
    <name evidence="9" type="ORF">ENQ34_03305</name>
</gene>
<evidence type="ECO:0000256" key="1">
    <source>
        <dbReference type="ARBA" id="ARBA00018672"/>
    </source>
</evidence>